<protein>
    <recommendedName>
        <fullName evidence="3">Reverse transcriptase domain-containing protein</fullName>
    </recommendedName>
</protein>
<reference evidence="1 2" key="1">
    <citation type="submission" date="2013-11" db="EMBL/GenBank/DDBJ databases">
        <title>Opisthorchis viverrini - life in the bile duct.</title>
        <authorList>
            <person name="Young N.D."/>
            <person name="Nagarajan N."/>
            <person name="Lin S.J."/>
            <person name="Korhonen P.K."/>
            <person name="Jex A.R."/>
            <person name="Hall R.S."/>
            <person name="Safavi-Hemami H."/>
            <person name="Kaewkong W."/>
            <person name="Bertrand D."/>
            <person name="Gao S."/>
            <person name="Seet Q."/>
            <person name="Wongkham S."/>
            <person name="Teh B.T."/>
            <person name="Wongkham C."/>
            <person name="Intapan P.M."/>
            <person name="Maleewong W."/>
            <person name="Yang X."/>
            <person name="Hu M."/>
            <person name="Wang Z."/>
            <person name="Hofmann A."/>
            <person name="Sternberg P.W."/>
            <person name="Tan P."/>
            <person name="Wang J."/>
            <person name="Gasser R.B."/>
        </authorList>
    </citation>
    <scope>NUCLEOTIDE SEQUENCE [LARGE SCALE GENOMIC DNA]</scope>
</reference>
<dbReference type="EMBL" id="KL596663">
    <property type="protein sequence ID" value="KER30300.1"/>
    <property type="molecule type" value="Genomic_DNA"/>
</dbReference>
<accession>A0A075A404</accession>
<dbReference type="CTD" id="20317435"/>
<evidence type="ECO:0000313" key="2">
    <source>
        <dbReference type="Proteomes" id="UP000054324"/>
    </source>
</evidence>
<dbReference type="GeneID" id="20317435"/>
<dbReference type="KEGG" id="ovi:T265_03248"/>
<organism evidence="1 2">
    <name type="scientific">Opisthorchis viverrini</name>
    <name type="common">Southeast Asian liver fluke</name>
    <dbReference type="NCBI Taxonomy" id="6198"/>
    <lineage>
        <taxon>Eukaryota</taxon>
        <taxon>Metazoa</taxon>
        <taxon>Spiralia</taxon>
        <taxon>Lophotrochozoa</taxon>
        <taxon>Platyhelminthes</taxon>
        <taxon>Trematoda</taxon>
        <taxon>Digenea</taxon>
        <taxon>Opisthorchiida</taxon>
        <taxon>Opisthorchiata</taxon>
        <taxon>Opisthorchiidae</taxon>
        <taxon>Opisthorchis</taxon>
    </lineage>
</organism>
<evidence type="ECO:0008006" key="3">
    <source>
        <dbReference type="Google" id="ProtNLM"/>
    </source>
</evidence>
<evidence type="ECO:0000313" key="1">
    <source>
        <dbReference type="EMBL" id="KER30300.1"/>
    </source>
</evidence>
<sequence>MCTAREAALVRPCIAHAELSFANQRSVSRTRIRVTRAERRLPFDLVLSLNVAQIQDVKSDLPIFWMLTHKIQTARLGHKLLITISTVQHAPTACKFTLVEVQSLNMPLRIQGTTQDVVEHSMYPGSYPSSDVTVTDEMNARISHVIIFLRKILSLVALKSVRRPVGPNNQTPHHLDETKLGFSGSRSGQWASNVNMFTCSDVKIRTLLAYADEVALTCSSRSNAGTMNLVSCNNSETRSQCLPPLVWTNQNDCARTVRGLFKRD</sequence>
<dbReference type="AlphaFoldDB" id="A0A075A404"/>
<proteinExistence type="predicted"/>
<name>A0A075A404_OPIVI</name>
<gene>
    <name evidence="1" type="ORF">T265_03248</name>
</gene>
<dbReference type="RefSeq" id="XP_009165945.1">
    <property type="nucleotide sequence ID" value="XM_009167681.1"/>
</dbReference>
<dbReference type="Proteomes" id="UP000054324">
    <property type="component" value="Unassembled WGS sequence"/>
</dbReference>
<keyword evidence="2" id="KW-1185">Reference proteome</keyword>
<dbReference type="OrthoDB" id="410104at2759"/>